<dbReference type="PANTHER" id="PTHR30621">
    <property type="entry name" value="GLUTAMINE SYNTHETASE ADENYLYLTRANSFERASE"/>
    <property type="match status" value="1"/>
</dbReference>
<dbReference type="GO" id="GO:0005829">
    <property type="term" value="C:cytosol"/>
    <property type="evidence" value="ECO:0007669"/>
    <property type="project" value="TreeGrafter"/>
</dbReference>
<evidence type="ECO:0000256" key="2">
    <source>
        <dbReference type="ARBA" id="ARBA00022695"/>
    </source>
</evidence>
<dbReference type="FunCoup" id="A0A6C2YTY7">
    <property type="interactions" value="149"/>
</dbReference>
<keyword evidence="1" id="KW-0808">Transferase</keyword>
<keyword evidence="3" id="KW-0547">Nucleotide-binding</keyword>
<feature type="domain" description="PII-uridylyltransferase/Glutamine-synthetase adenylyltransferase" evidence="9">
    <location>
        <begin position="362"/>
        <end position="483"/>
    </location>
</feature>
<sequence length="1091" mass="123852">MEPDALRLALSSLRSARNLLAPLGVSDVERGFSNLKTLAESIGIAELAELLGPLERLLPRMPAPDMALNNLERLLTQPAAKPQLPGLLETRARGLETLLQLLSTSQFFSDTLVTNPDFLDVIRVDLRRNPSTAEMEQALETEINESFEDSATLRIFRRFRQRQLLRIGANDIIRDRPLEEITRDLSRVADVSLEIALRTAMRTMTQRFGTPMTSDDHPSRVVVLAFGKLGGEELNYSSDIDLMFIYDDEGMTKGRRSIENSEFYSRVVSEVVRLLASFTDRGQAYRVDLRLRPEGQRGALARSLSSTLAYYDLYGRTWERQALIKIRPVAGDRALGSEFLKAIEPFVYRRYLSFAEINEIKAMKRRIEQKAVQAGISDTDVKTGRGGIRDIEFTIQFLQLLNGGDLQEVRQRSTLAALEALETAGCLTDLEYRNLEDSYRFLRKTEHRLQLLFDWQTHQLPDSTEELAKLARRMGYAPQRSQRPEDRPEIPPSDIPDGSFAQKRSPLDETVEPLRLDTRDLLHEPLDQFLHDYHEKTRLNRTILDFLLHSAFQGDSQAEPESDLILSPEPDESTIRNVLGRYPFRDVMGAYQNLTQLAQESVPFLSTRRCRHFLASIAPPLLRAVAETPDPDLALVHLEKVTASLGAKAILWELFSFNPPTLKLYVDLCAGSPFLSEILINNPGMIDEVLDSLVLNQPRSITELNQELVELCRGAADLEPILHSFQDKELLRIGVRDLLNKDDVRETTGALSDLAETILQQVVSIQEPALIRKLGQPILTDGPRAGQPARYAIIGLGKLGGREMSYHSDLDLIVIYEGDGRTEPPTELGRFDRFEPVDHFHFFTEFIQRLIRAMGSLGPQGRLYAIDMRLRPTGKEGSLAIPLEELVKYFRSGEGHLWERQVLTRARLICGDPEFGQTVLHAIDHAILLPNWSSQTIDEIRQMRDRMEASTSPRSLKRAKGGIVDIEFLVQMLQLKYGRQFPEIRVPNIWHALDTLLAHRLLDDAEHRTLWDAYSFLRKVESRLRIVTNRALSEYPESADDQTKLARRLGHASAEAFLTAMKEHAQATRDCFLRITDRERLTPAPNRESLA</sequence>
<dbReference type="InParanoid" id="A0A6C2YTY7"/>
<feature type="region of interest" description="Disordered" evidence="7">
    <location>
        <begin position="473"/>
        <end position="512"/>
    </location>
</feature>
<dbReference type="Pfam" id="PF08335">
    <property type="entry name" value="GlnD_UR_UTase"/>
    <property type="match status" value="2"/>
</dbReference>
<dbReference type="PANTHER" id="PTHR30621:SF0">
    <property type="entry name" value="BIFUNCTIONAL GLUTAMINE SYNTHETASE ADENYLYLTRANSFERASE_ADENYLYL-REMOVING ENZYME"/>
    <property type="match status" value="1"/>
</dbReference>
<evidence type="ECO:0000256" key="1">
    <source>
        <dbReference type="ARBA" id="ARBA00022679"/>
    </source>
</evidence>
<dbReference type="EMBL" id="LR586016">
    <property type="protein sequence ID" value="VIP04894.1"/>
    <property type="molecule type" value="Genomic_DNA"/>
</dbReference>
<dbReference type="SUPFAM" id="SSF81593">
    <property type="entry name" value="Nucleotidyltransferase substrate binding subunit/domain"/>
    <property type="match status" value="2"/>
</dbReference>
<dbReference type="AlphaFoldDB" id="A0A6C2YTY7"/>
<evidence type="ECO:0000256" key="7">
    <source>
        <dbReference type="SAM" id="MobiDB-lite"/>
    </source>
</evidence>
<dbReference type="NCBIfam" id="NF008292">
    <property type="entry name" value="PRK11072.1"/>
    <property type="match status" value="1"/>
</dbReference>
<keyword evidence="6" id="KW-0511">Multifunctional enzyme</keyword>
<evidence type="ECO:0000256" key="3">
    <source>
        <dbReference type="ARBA" id="ARBA00022741"/>
    </source>
</evidence>
<dbReference type="EMBL" id="LR593887">
    <property type="protein sequence ID" value="VTS07147.1"/>
    <property type="molecule type" value="Genomic_DNA"/>
</dbReference>
<dbReference type="Gene3D" id="1.20.120.1510">
    <property type="match status" value="1"/>
</dbReference>
<proteinExistence type="predicted"/>
<name>A0A6C2YTY7_9BACT</name>
<accession>A0A6C2YTY7</accession>
<dbReference type="InterPro" id="IPR023057">
    <property type="entry name" value="GlnE"/>
</dbReference>
<dbReference type="Proteomes" id="UP000464378">
    <property type="component" value="Chromosome"/>
</dbReference>
<feature type="domain" description="Glutamate-ammonia ligase adenylyltransferase repeated" evidence="8">
    <location>
        <begin position="96"/>
        <end position="341"/>
    </location>
</feature>
<dbReference type="InterPro" id="IPR005190">
    <property type="entry name" value="GlnE_rpt_dom"/>
</dbReference>
<reference evidence="10" key="1">
    <citation type="submission" date="2019-04" db="EMBL/GenBank/DDBJ databases">
        <authorList>
            <consortium name="Science for Life Laboratories"/>
        </authorList>
    </citation>
    <scope>NUCLEOTIDE SEQUENCE</scope>
    <source>
        <strain evidence="10">MBLW1</strain>
    </source>
</reference>
<keyword evidence="4" id="KW-0067">ATP-binding</keyword>
<dbReference type="CDD" id="cd05401">
    <property type="entry name" value="NT_GlnE_GlnD_like"/>
    <property type="match status" value="2"/>
</dbReference>
<keyword evidence="11" id="KW-1185">Reference proteome</keyword>
<dbReference type="GO" id="GO:0000820">
    <property type="term" value="P:regulation of glutamine family amino acid metabolic process"/>
    <property type="evidence" value="ECO:0007669"/>
    <property type="project" value="TreeGrafter"/>
</dbReference>
<dbReference type="Gene3D" id="1.20.120.330">
    <property type="entry name" value="Nucleotidyltransferases domain 2"/>
    <property type="match status" value="2"/>
</dbReference>
<dbReference type="SUPFAM" id="SSF81301">
    <property type="entry name" value="Nucleotidyltransferase"/>
    <property type="match status" value="2"/>
</dbReference>
<dbReference type="Gene3D" id="3.30.460.10">
    <property type="entry name" value="Beta Polymerase, domain 2"/>
    <property type="match status" value="2"/>
</dbReference>
<protein>
    <submittedName>
        <fullName evidence="10">Uncharacterized protein</fullName>
    </submittedName>
</protein>
<gene>
    <name evidence="10" type="ORF">GMBLW1_42990</name>
</gene>
<dbReference type="GO" id="GO:0008882">
    <property type="term" value="F:[glutamate-ammonia-ligase] adenylyltransferase activity"/>
    <property type="evidence" value="ECO:0007669"/>
    <property type="project" value="InterPro"/>
</dbReference>
<dbReference type="InterPro" id="IPR043519">
    <property type="entry name" value="NT_sf"/>
</dbReference>
<evidence type="ECO:0000313" key="11">
    <source>
        <dbReference type="Proteomes" id="UP000464378"/>
    </source>
</evidence>
<dbReference type="RefSeq" id="WP_162659915.1">
    <property type="nucleotide sequence ID" value="NZ_LR593887.1"/>
</dbReference>
<evidence type="ECO:0000256" key="5">
    <source>
        <dbReference type="ARBA" id="ARBA00022842"/>
    </source>
</evidence>
<evidence type="ECO:0000259" key="9">
    <source>
        <dbReference type="Pfam" id="PF08335"/>
    </source>
</evidence>
<dbReference type="GO" id="GO:0005524">
    <property type="term" value="F:ATP binding"/>
    <property type="evidence" value="ECO:0007669"/>
    <property type="project" value="UniProtKB-KW"/>
</dbReference>
<dbReference type="Pfam" id="PF03710">
    <property type="entry name" value="GlnE"/>
    <property type="match status" value="2"/>
</dbReference>
<feature type="domain" description="PII-uridylyltransferase/Glutamine-synthetase adenylyltransferase" evidence="9">
    <location>
        <begin position="942"/>
        <end position="1071"/>
    </location>
</feature>
<evidence type="ECO:0000256" key="4">
    <source>
        <dbReference type="ARBA" id="ARBA00022840"/>
    </source>
</evidence>
<evidence type="ECO:0000259" key="8">
    <source>
        <dbReference type="Pfam" id="PF03710"/>
    </source>
</evidence>
<feature type="domain" description="Glutamate-ammonia ligase adenylyltransferase repeated" evidence="8">
    <location>
        <begin position="666"/>
        <end position="920"/>
    </location>
</feature>
<dbReference type="KEGG" id="tim:GMBLW1_42990"/>
<organism evidence="10">
    <name type="scientific">Tuwongella immobilis</name>
    <dbReference type="NCBI Taxonomy" id="692036"/>
    <lineage>
        <taxon>Bacteria</taxon>
        <taxon>Pseudomonadati</taxon>
        <taxon>Planctomycetota</taxon>
        <taxon>Planctomycetia</taxon>
        <taxon>Gemmatales</taxon>
        <taxon>Gemmataceae</taxon>
        <taxon>Tuwongella</taxon>
    </lineage>
</organism>
<evidence type="ECO:0000313" key="10">
    <source>
        <dbReference type="EMBL" id="VIP04894.1"/>
    </source>
</evidence>
<keyword evidence="5" id="KW-0460">Magnesium</keyword>
<dbReference type="InterPro" id="IPR013546">
    <property type="entry name" value="PII_UdlTrfase/GS_AdlTrfase"/>
</dbReference>
<evidence type="ECO:0000256" key="6">
    <source>
        <dbReference type="ARBA" id="ARBA00023268"/>
    </source>
</evidence>
<keyword evidence="2" id="KW-0548">Nucleotidyltransferase</keyword>